<dbReference type="Proteomes" id="UP000689195">
    <property type="component" value="Unassembled WGS sequence"/>
</dbReference>
<evidence type="ECO:0000256" key="5">
    <source>
        <dbReference type="SAM" id="Phobius"/>
    </source>
</evidence>
<dbReference type="AlphaFoldDB" id="A0A8S1SIE9"/>
<feature type="domain" description="Cyclic nucleotide-binding" evidence="6">
    <location>
        <begin position="554"/>
        <end position="660"/>
    </location>
</feature>
<feature type="transmembrane region" description="Helical" evidence="5">
    <location>
        <begin position="233"/>
        <end position="254"/>
    </location>
</feature>
<dbReference type="CDD" id="cd00038">
    <property type="entry name" value="CAP_ED"/>
    <property type="match status" value="1"/>
</dbReference>
<dbReference type="GO" id="GO:0005886">
    <property type="term" value="C:plasma membrane"/>
    <property type="evidence" value="ECO:0007669"/>
    <property type="project" value="TreeGrafter"/>
</dbReference>
<evidence type="ECO:0000313" key="8">
    <source>
        <dbReference type="Proteomes" id="UP000689195"/>
    </source>
</evidence>
<keyword evidence="8" id="KW-1185">Reference proteome</keyword>
<evidence type="ECO:0000256" key="3">
    <source>
        <dbReference type="ARBA" id="ARBA00022989"/>
    </source>
</evidence>
<feature type="transmembrane region" description="Helical" evidence="5">
    <location>
        <begin position="313"/>
        <end position="332"/>
    </location>
</feature>
<feature type="transmembrane region" description="Helical" evidence="5">
    <location>
        <begin position="415"/>
        <end position="435"/>
    </location>
</feature>
<dbReference type="EMBL" id="CAJJDO010000007">
    <property type="protein sequence ID" value="CAD8138552.1"/>
    <property type="molecule type" value="Genomic_DNA"/>
</dbReference>
<dbReference type="InterPro" id="IPR000595">
    <property type="entry name" value="cNMP-bd_dom"/>
</dbReference>
<reference evidence="7" key="1">
    <citation type="submission" date="2021-01" db="EMBL/GenBank/DDBJ databases">
        <authorList>
            <consortium name="Genoscope - CEA"/>
            <person name="William W."/>
        </authorList>
    </citation>
    <scope>NUCLEOTIDE SEQUENCE</scope>
</reference>
<keyword evidence="4 5" id="KW-0472">Membrane</keyword>
<evidence type="ECO:0000256" key="1">
    <source>
        <dbReference type="ARBA" id="ARBA00004141"/>
    </source>
</evidence>
<keyword evidence="2 5" id="KW-0812">Transmembrane</keyword>
<evidence type="ECO:0000256" key="2">
    <source>
        <dbReference type="ARBA" id="ARBA00022692"/>
    </source>
</evidence>
<comment type="subcellular location">
    <subcellularLocation>
        <location evidence="1">Membrane</location>
        <topology evidence="1">Multi-pass membrane protein</topology>
    </subcellularLocation>
</comment>
<dbReference type="PROSITE" id="PS50042">
    <property type="entry name" value="CNMP_BINDING_3"/>
    <property type="match status" value="1"/>
</dbReference>
<evidence type="ECO:0000256" key="4">
    <source>
        <dbReference type="ARBA" id="ARBA00023136"/>
    </source>
</evidence>
<comment type="caution">
    <text evidence="7">The sequence shown here is derived from an EMBL/GenBank/DDBJ whole genome shotgun (WGS) entry which is preliminary data.</text>
</comment>
<organism evidence="7 8">
    <name type="scientific">Paramecium pentaurelia</name>
    <dbReference type="NCBI Taxonomy" id="43138"/>
    <lineage>
        <taxon>Eukaryota</taxon>
        <taxon>Sar</taxon>
        <taxon>Alveolata</taxon>
        <taxon>Ciliophora</taxon>
        <taxon>Intramacronucleata</taxon>
        <taxon>Oligohymenophorea</taxon>
        <taxon>Peniculida</taxon>
        <taxon>Parameciidae</taxon>
        <taxon>Paramecium</taxon>
    </lineage>
</organism>
<dbReference type="GO" id="GO:0005249">
    <property type="term" value="F:voltage-gated potassium channel activity"/>
    <property type="evidence" value="ECO:0007669"/>
    <property type="project" value="TreeGrafter"/>
</dbReference>
<evidence type="ECO:0000259" key="6">
    <source>
        <dbReference type="PROSITE" id="PS50042"/>
    </source>
</evidence>
<dbReference type="InterPro" id="IPR050818">
    <property type="entry name" value="KCNH_animal-type"/>
</dbReference>
<dbReference type="Pfam" id="PF00027">
    <property type="entry name" value="cNMP_binding"/>
    <property type="match status" value="1"/>
</dbReference>
<feature type="transmembrane region" description="Helical" evidence="5">
    <location>
        <begin position="447"/>
        <end position="465"/>
    </location>
</feature>
<dbReference type="PANTHER" id="PTHR10217:SF435">
    <property type="entry name" value="POTASSIUM VOLTAGE-GATED CHANNEL PROTEIN EAG"/>
    <property type="match status" value="1"/>
</dbReference>
<proteinExistence type="predicted"/>
<gene>
    <name evidence="7" type="ORF">PPENT_87.1.T0070172</name>
</gene>
<dbReference type="InterPro" id="IPR005821">
    <property type="entry name" value="Ion_trans_dom"/>
</dbReference>
<dbReference type="PANTHER" id="PTHR10217">
    <property type="entry name" value="VOLTAGE AND LIGAND GATED POTASSIUM CHANNEL"/>
    <property type="match status" value="1"/>
</dbReference>
<evidence type="ECO:0000313" key="7">
    <source>
        <dbReference type="EMBL" id="CAD8138552.1"/>
    </source>
</evidence>
<feature type="transmembrane region" description="Helical" evidence="5">
    <location>
        <begin position="274"/>
        <end position="292"/>
    </location>
</feature>
<dbReference type="OrthoDB" id="426737at2759"/>
<accession>A0A8S1SIE9</accession>
<sequence>MKPNQLENLGTEQENCIYYNSTNMLGNHTLHGQSGRLLLESGQKSNYQLVTRIKQNLKNNKETQKQIRASDLVTDKSQSIGNFGKHSQVQLSHYGPYYAGKPPKNKKNFDESPFLIDSQFEEDIEGFSNKAWKKYPLEILMIILRFISFITKSNFATSFRLVNRNVFEIIGDKAAYFRYYLFNDYFKYEKPSPYEKMKYQLNQQVFVPLRKMKVYNFLSQNKLILRPESFTSIAWNIYILTILNMNVLYVSARVSFKFDTSNSFDDSFQQFRQILFDVLPSYSFILEILFKFNTCYYYKGTVIENRYQIAKNYIRTSFFFDVFVIIPFFLSLRFQVDYLDLVLILKVFQIKKFSGHLFDRLELTTNQIAIFDLVKLGYTILAVAHFCACLWFLVGSTGNDQMSWVIKNNLIDEPWHTQYLTSFYFSIVTMTTIGYGDITPLNLRERIFTICMTVAAVGIFGYSIGNINSIYAEWSRKSYEFRQNMNALKKYMRLKGLDKHLAEKIRKYFEYVWCDAEEENDREAFKFAEQIPTQLLEEMKIDINMKVVKRISFLTQNFSEQFLIQLSKNLIEEKYAPEQIIYKQNEESDFLYILQKGELQFYINLKNKQESQKVLESITGESLPFGVLEFFQKQNYQVSCKSTQFTYVLKIHRSQFIEILLQNSKDYSTFCQMKDQVTFLNKQDIVDVTCRACNKTTHVIKECPMVCGYPNRAKVLLNYRRNVPSDRKSFKRTFNRRIDTLMESHDVKNSILLFICKNKLIEDLQRQSTEKTNENESDIESNESLKIGYNLTISQQIESKRPLSFQGCNDALQDDELQSKIKEIVKYLKKKQSTYSHQESKTCLKQEEKTQNFNFLMKGSDKSNQLLPQQLSSGSEYAYQDSNKRGSRAQMPKYKNLIDVIIQGTMITSPNKIVASEQVEQEEETGKIRGQYIEIFEGFEQYKNFENYLKHNNLGFIIKLRERKKHKR</sequence>
<name>A0A8S1SIE9_9CILI</name>
<protein>
    <recommendedName>
        <fullName evidence="6">Cyclic nucleotide-binding domain-containing protein</fullName>
    </recommendedName>
</protein>
<dbReference type="Pfam" id="PF00520">
    <property type="entry name" value="Ion_trans"/>
    <property type="match status" value="1"/>
</dbReference>
<keyword evidence="3 5" id="KW-1133">Transmembrane helix</keyword>
<feature type="transmembrane region" description="Helical" evidence="5">
    <location>
        <begin position="376"/>
        <end position="395"/>
    </location>
</feature>
<dbReference type="SMART" id="SM00100">
    <property type="entry name" value="cNMP"/>
    <property type="match status" value="1"/>
</dbReference>
<dbReference type="GO" id="GO:0042391">
    <property type="term" value="P:regulation of membrane potential"/>
    <property type="evidence" value="ECO:0007669"/>
    <property type="project" value="TreeGrafter"/>
</dbReference>